<dbReference type="EMBL" id="BSEL01000013">
    <property type="protein sequence ID" value="GLJ70560.1"/>
    <property type="molecule type" value="Genomic_DNA"/>
</dbReference>
<dbReference type="Pfam" id="PF12680">
    <property type="entry name" value="SnoaL_2"/>
    <property type="match status" value="1"/>
</dbReference>
<protein>
    <recommendedName>
        <fullName evidence="1">SnoaL-like domain-containing protein</fullName>
    </recommendedName>
</protein>
<keyword evidence="3" id="KW-1185">Reference proteome</keyword>
<dbReference type="InterPro" id="IPR032710">
    <property type="entry name" value="NTF2-like_dom_sf"/>
</dbReference>
<dbReference type="Gene3D" id="3.10.450.50">
    <property type="match status" value="1"/>
</dbReference>
<dbReference type="Proteomes" id="UP001142292">
    <property type="component" value="Unassembled WGS sequence"/>
</dbReference>
<evidence type="ECO:0000313" key="3">
    <source>
        <dbReference type="Proteomes" id="UP001142292"/>
    </source>
</evidence>
<sequence>MTDNATLGRTYLQLLEGRDWDAWTALLDEDVVYDMPQTRELITGRERFLEFNQTYPGEWHLTAKTVIADEERVVVWFDWSMGEESGESQTFLEVSDGRITRVTDFWPEAYEPPERAVPVERY</sequence>
<feature type="domain" description="SnoaL-like" evidence="1">
    <location>
        <begin position="9"/>
        <end position="102"/>
    </location>
</feature>
<gene>
    <name evidence="2" type="ORF">GCM10017579_45960</name>
</gene>
<reference evidence="2" key="1">
    <citation type="journal article" date="2014" name="Int. J. Syst. Evol. Microbiol.">
        <title>Complete genome of a new Firmicutes species belonging to the dominant human colonic microbiota ('Ruminococcus bicirculans') reveals two chromosomes and a selective capacity to utilize plant glucans.</title>
        <authorList>
            <consortium name="NISC Comparative Sequencing Program"/>
            <person name="Wegmann U."/>
            <person name="Louis P."/>
            <person name="Goesmann A."/>
            <person name="Henrissat B."/>
            <person name="Duncan S.H."/>
            <person name="Flint H.J."/>
        </authorList>
    </citation>
    <scope>NUCLEOTIDE SEQUENCE</scope>
    <source>
        <strain evidence="2">VKM Ac-1246</strain>
    </source>
</reference>
<dbReference type="RefSeq" id="WP_189120505.1">
    <property type="nucleotide sequence ID" value="NZ_BMRK01000024.1"/>
</dbReference>
<reference evidence="2" key="2">
    <citation type="submission" date="2023-01" db="EMBL/GenBank/DDBJ databases">
        <authorList>
            <person name="Sun Q."/>
            <person name="Evtushenko L."/>
        </authorList>
    </citation>
    <scope>NUCLEOTIDE SEQUENCE</scope>
    <source>
        <strain evidence="2">VKM Ac-1246</strain>
    </source>
</reference>
<evidence type="ECO:0000259" key="1">
    <source>
        <dbReference type="Pfam" id="PF12680"/>
    </source>
</evidence>
<organism evidence="2 3">
    <name type="scientific">Nocardioides luteus</name>
    <dbReference type="NCBI Taxonomy" id="1844"/>
    <lineage>
        <taxon>Bacteria</taxon>
        <taxon>Bacillati</taxon>
        <taxon>Actinomycetota</taxon>
        <taxon>Actinomycetes</taxon>
        <taxon>Propionibacteriales</taxon>
        <taxon>Nocardioidaceae</taxon>
        <taxon>Nocardioides</taxon>
    </lineage>
</organism>
<accession>A0ABQ5T3X0</accession>
<proteinExistence type="predicted"/>
<dbReference type="SUPFAM" id="SSF54427">
    <property type="entry name" value="NTF2-like"/>
    <property type="match status" value="1"/>
</dbReference>
<dbReference type="InterPro" id="IPR037401">
    <property type="entry name" value="SnoaL-like"/>
</dbReference>
<name>A0ABQ5T3X0_9ACTN</name>
<comment type="caution">
    <text evidence="2">The sequence shown here is derived from an EMBL/GenBank/DDBJ whole genome shotgun (WGS) entry which is preliminary data.</text>
</comment>
<evidence type="ECO:0000313" key="2">
    <source>
        <dbReference type="EMBL" id="GLJ70560.1"/>
    </source>
</evidence>